<reference evidence="1 2" key="1">
    <citation type="submission" date="2016-10" db="EMBL/GenBank/DDBJ databases">
        <authorList>
            <person name="de Groot N.N."/>
        </authorList>
    </citation>
    <scope>NUCLEOTIDE SEQUENCE [LARGE SCALE GENOMIC DNA]</scope>
    <source>
        <strain evidence="1 2">DSM 2895</strain>
    </source>
</reference>
<name>A0A1G8N5U6_ANEMI</name>
<evidence type="ECO:0000313" key="2">
    <source>
        <dbReference type="Proteomes" id="UP000182836"/>
    </source>
</evidence>
<accession>A0A1G8N5U6</accession>
<evidence type="ECO:0000313" key="1">
    <source>
        <dbReference type="EMBL" id="SDI75437.1"/>
    </source>
</evidence>
<dbReference type="RefSeq" id="WP_158502548.1">
    <property type="nucleotide sequence ID" value="NZ_BJOA01000056.1"/>
</dbReference>
<proteinExistence type="predicted"/>
<sequence>MKEETLTLLQDMTDRYKAIYEHLECELSTTAKQRLALRLTSQQIRRLESLLSTRNN</sequence>
<dbReference type="AlphaFoldDB" id="A0A1G8N5U6"/>
<protein>
    <submittedName>
        <fullName evidence="1">Uncharacterized protein</fullName>
    </submittedName>
</protein>
<dbReference type="EMBL" id="FNED01000007">
    <property type="protein sequence ID" value="SDI75437.1"/>
    <property type="molecule type" value="Genomic_DNA"/>
</dbReference>
<organism evidence="1 2">
    <name type="scientific">Aneurinibacillus migulanus</name>
    <name type="common">Bacillus migulanus</name>
    <dbReference type="NCBI Taxonomy" id="47500"/>
    <lineage>
        <taxon>Bacteria</taxon>
        <taxon>Bacillati</taxon>
        <taxon>Bacillota</taxon>
        <taxon>Bacilli</taxon>
        <taxon>Bacillales</taxon>
        <taxon>Paenibacillaceae</taxon>
        <taxon>Aneurinibacillus group</taxon>
        <taxon>Aneurinibacillus</taxon>
    </lineage>
</organism>
<gene>
    <name evidence="1" type="ORF">SAMN04487909_107108</name>
</gene>
<dbReference type="GeneID" id="43759334"/>
<dbReference type="Proteomes" id="UP000182836">
    <property type="component" value="Unassembled WGS sequence"/>
</dbReference>